<organism evidence="1 2">
    <name type="scientific">Vermiconidia calcicola</name>
    <dbReference type="NCBI Taxonomy" id="1690605"/>
    <lineage>
        <taxon>Eukaryota</taxon>
        <taxon>Fungi</taxon>
        <taxon>Dikarya</taxon>
        <taxon>Ascomycota</taxon>
        <taxon>Pezizomycotina</taxon>
        <taxon>Dothideomycetes</taxon>
        <taxon>Dothideomycetidae</taxon>
        <taxon>Mycosphaerellales</taxon>
        <taxon>Extremaceae</taxon>
        <taxon>Vermiconidia</taxon>
    </lineage>
</organism>
<sequence length="1719" mass="184231">MASLGDPQAPSSETTSSAQRAADESDLDPAAFLKSVRELSEKREREDAERYRKLEEEIEKGRQERAARRAERERSISPEKANVTPTNSLRPSINVDTFSTPPAMTPPASSTPAMRDSGSTSPTKDIPEFKGFGSNSRTPSGQTTAQQSEPSSSASTPSRTASSLARSGTLSWQQRPSSRGGGSRPRSMFIPESNTQASSTSQAEAEPSRDQIAASLGSRDPSWFRQTADRGAGNAAYRRSKEETAPSDNTASGRRGLPGMSREPSIEPARGGSPVRAESVTSETTSRTGSVRDSNVSSSRFSTIRTSTSSKPDLRSLLAADEEQVKASPMSEETTSVTDGEQSALSRTMTMSSSQARLGSTIERPSSPTKGMGGFVQSAMLRRSDSATKRWSAQPGSSVSRQNSVTSARSGYGGLTGSHSMPRLEPTLNSREASNEPAPRPTSSSSNLTNLTTTQTRDDKDVFIKPALPRTHSRSKSVASNYSTTAEEGHTSPPSSPSKRWSPTKSSWLESAITKPDSPKPAAAARNSQPSWMSEIAKAKAQRASGDSTPKPAEGEGSRPSSPTKPVFGQGMLKRSESRDLDIPRIGTPKAVEERTSRPPSPIKTGSGRSDFRRSESDDLKPFSATSTPTVQPRSTRSTGESVETTRREPPSKNTVNEDSKEASVPSLAGRNMASSEAEPSEVQKPSTPVKAPAPSASTTLRSAAPPIKMNGLDEEATTPKDSKTSEMDKPSPPVKAPSASIAAKSKPDTPPKPPTDFRSNLRSRGPSEVKQQNAPEFLSRFGNLKKTSTQNYVAPDVLKDNILRGKGDLAKTGGPVKTQRRDELKESLLAKKDQWKKEKEEGVVHERKISNPPQTPQKPEALAKRELLGRSDDPKANSSPEKPKTETPEALARQRSLKEQPKSESSLPALEKQTSAPTSKRAVTVAPTQPQRQMSTPATSTGSVDPSQPTQTSRMAARFNPGLAGILARGPPTTTNGSDVPSRSGSPAMPERSKTPAMTPSSEPPAEGGQLQDVRKGRAKGPKRRKGGARDTEDETLAPATSEPPPTTSTSALPVQTSAPRIETAPEGLFATEKPKPQAPPGSAASLMRASLQNSPAPRQKQTEPEKPATPVKSSAVAVAGPREMKASVPTKSPSFSSTKQREDQPAINTRSPATTAAPNALPDKASDHQYVRNDVPEFKGFRAAQRPGPSIRVEDDKENAGESSPSVKSVASMWSRQPQPKKSEPPAQIQMPSRKDEEAAMRSAGLLASSPSRPGSSNGLGISVNKNDEKTQTPPAFASGPPKPSKPSRAVSGQLQEASLNKDAHALVASSPHQQRVFRTIRKVVFAASRDGSLKQLPPQEEYTFFDECVYVCQHAYSVADGPKRTEIFLWTGDSSSEAAVEQAHNAAKRLAKEAGSAPISTLRQGFEPPGFLQALGGILVTRRGSREGASKQYMVCGRKHLGQIVFDEMDFEVGSLCSGYAYLVSYPITLQETKLYLWKGSACSAEEISAARLAAMDLSETGEIIEVDDGAEFASFLKVFGPGTSKTSIPKPTELWQQKAIAPQEFACRLFAVQQAPVKQGGFTSFFTRRPSWNSLSPARRPSEDVKVEAKGISPFTQTDLEADGIYLLDAHSQLYILIGPMFPSLAESTRDLLLAQTLFLASEYALLAASAEDRPLVPKTHVLLAGVPSELKMLFRHWDDGIGLWGTGGLMAGGNRRTEAEMLALEEVLEVVCRD</sequence>
<accession>A0ACC3NZX5</accession>
<protein>
    <submittedName>
        <fullName evidence="1">Uncharacterized protein</fullName>
    </submittedName>
</protein>
<dbReference type="Proteomes" id="UP001281147">
    <property type="component" value="Unassembled WGS sequence"/>
</dbReference>
<dbReference type="EMBL" id="JAUTXU010000002">
    <property type="protein sequence ID" value="KAK3725500.1"/>
    <property type="molecule type" value="Genomic_DNA"/>
</dbReference>
<reference evidence="1" key="1">
    <citation type="submission" date="2023-07" db="EMBL/GenBank/DDBJ databases">
        <title>Black Yeasts Isolated from many extreme environments.</title>
        <authorList>
            <person name="Coleine C."/>
            <person name="Stajich J.E."/>
            <person name="Selbmann L."/>
        </authorList>
    </citation>
    <scope>NUCLEOTIDE SEQUENCE</scope>
    <source>
        <strain evidence="1">CCFEE 5714</strain>
    </source>
</reference>
<evidence type="ECO:0000313" key="1">
    <source>
        <dbReference type="EMBL" id="KAK3725500.1"/>
    </source>
</evidence>
<comment type="caution">
    <text evidence="1">The sequence shown here is derived from an EMBL/GenBank/DDBJ whole genome shotgun (WGS) entry which is preliminary data.</text>
</comment>
<gene>
    <name evidence="1" type="ORF">LTR37_000470</name>
</gene>
<proteinExistence type="predicted"/>
<name>A0ACC3NZX5_9PEZI</name>
<keyword evidence="2" id="KW-1185">Reference proteome</keyword>
<evidence type="ECO:0000313" key="2">
    <source>
        <dbReference type="Proteomes" id="UP001281147"/>
    </source>
</evidence>